<evidence type="ECO:0000313" key="2">
    <source>
        <dbReference type="Proteomes" id="UP001215598"/>
    </source>
</evidence>
<organism evidence="1 2">
    <name type="scientific">Mycena metata</name>
    <dbReference type="NCBI Taxonomy" id="1033252"/>
    <lineage>
        <taxon>Eukaryota</taxon>
        <taxon>Fungi</taxon>
        <taxon>Dikarya</taxon>
        <taxon>Basidiomycota</taxon>
        <taxon>Agaricomycotina</taxon>
        <taxon>Agaricomycetes</taxon>
        <taxon>Agaricomycetidae</taxon>
        <taxon>Agaricales</taxon>
        <taxon>Marasmiineae</taxon>
        <taxon>Mycenaceae</taxon>
        <taxon>Mycena</taxon>
    </lineage>
</organism>
<dbReference type="Proteomes" id="UP001215598">
    <property type="component" value="Unassembled WGS sequence"/>
</dbReference>
<proteinExistence type="predicted"/>
<keyword evidence="2" id="KW-1185">Reference proteome</keyword>
<accession>A0AAD7KGK2</accession>
<dbReference type="EMBL" id="JARKIB010000002">
    <property type="protein sequence ID" value="KAJ7784247.1"/>
    <property type="molecule type" value="Genomic_DNA"/>
</dbReference>
<sequence>MVLRLRLSATQAALSHPHLFLCYLLRASGRVPQTFLWDGYAGGGDGRVPSRARSMPRNPSRLVFCLRLRPASRWDAYISLAAAAAWGCILSDDAGCSYASHLPPCTPALAAPHVSLSSPSPLRFPAPSSLIFSTSLIFAVWTRLGLGVGSCASFVALGRWRCRPATRVPRAQCSLAQRRITGRVSSELSIYLEALREGGGGAGIYLPPSTSRWHTHARAAAFLSTADGAGLTTPRICRLKFLIVLPLLSSHCHLPQPLNTPEY</sequence>
<gene>
    <name evidence="1" type="ORF">B0H16DRAFT_292151</name>
</gene>
<dbReference type="AlphaFoldDB" id="A0AAD7KGK2"/>
<comment type="caution">
    <text evidence="1">The sequence shown here is derived from an EMBL/GenBank/DDBJ whole genome shotgun (WGS) entry which is preliminary data.</text>
</comment>
<protein>
    <submittedName>
        <fullName evidence="1">Uncharacterized protein</fullName>
    </submittedName>
</protein>
<reference evidence="1" key="1">
    <citation type="submission" date="2023-03" db="EMBL/GenBank/DDBJ databases">
        <title>Massive genome expansion in bonnet fungi (Mycena s.s.) driven by repeated elements and novel gene families across ecological guilds.</title>
        <authorList>
            <consortium name="Lawrence Berkeley National Laboratory"/>
            <person name="Harder C.B."/>
            <person name="Miyauchi S."/>
            <person name="Viragh M."/>
            <person name="Kuo A."/>
            <person name="Thoen E."/>
            <person name="Andreopoulos B."/>
            <person name="Lu D."/>
            <person name="Skrede I."/>
            <person name="Drula E."/>
            <person name="Henrissat B."/>
            <person name="Morin E."/>
            <person name="Kohler A."/>
            <person name="Barry K."/>
            <person name="LaButti K."/>
            <person name="Morin E."/>
            <person name="Salamov A."/>
            <person name="Lipzen A."/>
            <person name="Mereny Z."/>
            <person name="Hegedus B."/>
            <person name="Baldrian P."/>
            <person name="Stursova M."/>
            <person name="Weitz H."/>
            <person name="Taylor A."/>
            <person name="Grigoriev I.V."/>
            <person name="Nagy L.G."/>
            <person name="Martin F."/>
            <person name="Kauserud H."/>
        </authorList>
    </citation>
    <scope>NUCLEOTIDE SEQUENCE</scope>
    <source>
        <strain evidence="1">CBHHK182m</strain>
    </source>
</reference>
<evidence type="ECO:0000313" key="1">
    <source>
        <dbReference type="EMBL" id="KAJ7784247.1"/>
    </source>
</evidence>
<name>A0AAD7KGK2_9AGAR</name>